<feature type="non-terminal residue" evidence="1">
    <location>
        <position position="1"/>
    </location>
</feature>
<sequence>IIFDQFIANSKIDLELLKFFANKQNDELAALTEAQILQKKFTDEDMFEFLIGVDLPILKYTLYTGESFISQSPSAIAALRLIDRNLLSQFDYIFCQPNDAPFQLVCRVFMRMALWAVGDFSPRVLIYNCQESSFLQLIPPHTLQLSFLTVTSLSQTSQICQIIDRCSQLSELSIISYQSEAEITQPGLFESISQLQNCVFITIRNQRFAGEAASSFSLLQNQSLKTLVIEAEICNPSQIKLQLPSLTELKLKLYCQQSRRRLYEADSFAIFSQMQCKSLREMEIDFNNEFFISSRGILELWSRVKSLRVLRLKNMGIAHQKLQEFNEGFQGSFDELDLSGNGIQLKQIFDVCKQNVKKLVGVKYTQEDKLKCQKIGMELQ</sequence>
<dbReference type="AlphaFoldDB" id="A0A146K0E3"/>
<dbReference type="SUPFAM" id="SSF52047">
    <property type="entry name" value="RNI-like"/>
    <property type="match status" value="1"/>
</dbReference>
<dbReference type="InterPro" id="IPR032675">
    <property type="entry name" value="LRR_dom_sf"/>
</dbReference>
<dbReference type="Gene3D" id="3.80.10.10">
    <property type="entry name" value="Ribonuclease Inhibitor"/>
    <property type="match status" value="1"/>
</dbReference>
<protein>
    <recommendedName>
        <fullName evidence="2">Leucine rich repeats-containing protein</fullName>
    </recommendedName>
</protein>
<accession>A0A146K0E3</accession>
<dbReference type="EMBL" id="GDID01007362">
    <property type="protein sequence ID" value="JAP89244.1"/>
    <property type="molecule type" value="Transcribed_RNA"/>
</dbReference>
<evidence type="ECO:0000313" key="1">
    <source>
        <dbReference type="EMBL" id="JAP89244.1"/>
    </source>
</evidence>
<name>A0A146K0E3_9EUKA</name>
<evidence type="ECO:0008006" key="2">
    <source>
        <dbReference type="Google" id="ProtNLM"/>
    </source>
</evidence>
<proteinExistence type="predicted"/>
<gene>
    <name evidence="1" type="ORF">TPC1_31261</name>
</gene>
<reference evidence="1" key="1">
    <citation type="submission" date="2015-07" db="EMBL/GenBank/DDBJ databases">
        <title>Adaptation to a free-living lifestyle via gene acquisitions in the diplomonad Trepomonas sp. PC1.</title>
        <authorList>
            <person name="Xu F."/>
            <person name="Jerlstrom-Hultqvist J."/>
            <person name="Kolisko M."/>
            <person name="Simpson A.G.B."/>
            <person name="Roger A.J."/>
            <person name="Svard S.G."/>
            <person name="Andersson J.O."/>
        </authorList>
    </citation>
    <scope>NUCLEOTIDE SEQUENCE</scope>
    <source>
        <strain evidence="1">PC1</strain>
    </source>
</reference>
<organism evidence="1">
    <name type="scientific">Trepomonas sp. PC1</name>
    <dbReference type="NCBI Taxonomy" id="1076344"/>
    <lineage>
        <taxon>Eukaryota</taxon>
        <taxon>Metamonada</taxon>
        <taxon>Diplomonadida</taxon>
        <taxon>Hexamitidae</taxon>
        <taxon>Hexamitinae</taxon>
        <taxon>Trepomonas</taxon>
    </lineage>
</organism>